<evidence type="ECO:0000313" key="2">
    <source>
        <dbReference type="EMBL" id="KAJ8881737.1"/>
    </source>
</evidence>
<name>A0ABQ9HBU1_9NEOP</name>
<organism evidence="2 3">
    <name type="scientific">Dryococelus australis</name>
    <dbReference type="NCBI Taxonomy" id="614101"/>
    <lineage>
        <taxon>Eukaryota</taxon>
        <taxon>Metazoa</taxon>
        <taxon>Ecdysozoa</taxon>
        <taxon>Arthropoda</taxon>
        <taxon>Hexapoda</taxon>
        <taxon>Insecta</taxon>
        <taxon>Pterygota</taxon>
        <taxon>Neoptera</taxon>
        <taxon>Polyneoptera</taxon>
        <taxon>Phasmatodea</taxon>
        <taxon>Verophasmatodea</taxon>
        <taxon>Anareolatae</taxon>
        <taxon>Phasmatidae</taxon>
        <taxon>Eurycanthinae</taxon>
        <taxon>Dryococelus</taxon>
    </lineage>
</organism>
<comment type="caution">
    <text evidence="2">The sequence shown here is derived from an EMBL/GenBank/DDBJ whole genome shotgun (WGS) entry which is preliminary data.</text>
</comment>
<dbReference type="Proteomes" id="UP001159363">
    <property type="component" value="Chromosome 5"/>
</dbReference>
<reference evidence="2 3" key="1">
    <citation type="submission" date="2023-02" db="EMBL/GenBank/DDBJ databases">
        <title>LHISI_Scaffold_Assembly.</title>
        <authorList>
            <person name="Stuart O.P."/>
            <person name="Cleave R."/>
            <person name="Magrath M.J.L."/>
            <person name="Mikheyev A.S."/>
        </authorList>
    </citation>
    <scope>NUCLEOTIDE SEQUENCE [LARGE SCALE GENOMIC DNA]</scope>
    <source>
        <strain evidence="2">Daus_M_001</strain>
        <tissue evidence="2">Leg muscle</tissue>
    </source>
</reference>
<gene>
    <name evidence="2" type="ORF">PR048_018223</name>
</gene>
<feature type="region of interest" description="Disordered" evidence="1">
    <location>
        <begin position="1"/>
        <end position="44"/>
    </location>
</feature>
<accession>A0ABQ9HBU1</accession>
<proteinExistence type="predicted"/>
<sequence length="77" mass="8444">MLSKKKVEPDSSDTDDSATHLLSDGDNSSLSLPTGEDGPDQDNTTCLFCDINFKDSRGEMWSQCNACLGLAHSDWWC</sequence>
<protein>
    <submittedName>
        <fullName evidence="2">Uncharacterized protein</fullName>
    </submittedName>
</protein>
<feature type="compositionally biased region" description="Low complexity" evidence="1">
    <location>
        <begin position="21"/>
        <end position="32"/>
    </location>
</feature>
<evidence type="ECO:0000313" key="3">
    <source>
        <dbReference type="Proteomes" id="UP001159363"/>
    </source>
</evidence>
<evidence type="ECO:0000256" key="1">
    <source>
        <dbReference type="SAM" id="MobiDB-lite"/>
    </source>
</evidence>
<dbReference type="EMBL" id="JARBHB010000006">
    <property type="protein sequence ID" value="KAJ8881737.1"/>
    <property type="molecule type" value="Genomic_DNA"/>
</dbReference>
<keyword evidence="3" id="KW-1185">Reference proteome</keyword>